<organism evidence="1 2">
    <name type="scientific">Aerosakkonema funiforme FACHB-1375</name>
    <dbReference type="NCBI Taxonomy" id="2949571"/>
    <lineage>
        <taxon>Bacteria</taxon>
        <taxon>Bacillati</taxon>
        <taxon>Cyanobacteriota</taxon>
        <taxon>Cyanophyceae</taxon>
        <taxon>Oscillatoriophycideae</taxon>
        <taxon>Aerosakkonematales</taxon>
        <taxon>Aerosakkonemataceae</taxon>
        <taxon>Aerosakkonema</taxon>
    </lineage>
</organism>
<reference evidence="1" key="1">
    <citation type="journal article" date="2015" name="ISME J.">
        <title>Draft Genome Sequence of Streptomyces incarnatus NRRL8089, which Produces the Nucleoside Antibiotic Sinefungin.</title>
        <authorList>
            <person name="Oshima K."/>
            <person name="Hattori M."/>
            <person name="Shimizu H."/>
            <person name="Fukuda K."/>
            <person name="Nemoto M."/>
            <person name="Inagaki K."/>
            <person name="Tamura T."/>
        </authorList>
    </citation>
    <scope>NUCLEOTIDE SEQUENCE</scope>
    <source>
        <strain evidence="1">FACHB-1375</strain>
    </source>
</reference>
<protein>
    <submittedName>
        <fullName evidence="1">Uncharacterized protein</fullName>
    </submittedName>
</protein>
<keyword evidence="2" id="KW-1185">Reference proteome</keyword>
<accession>A0A926VKR4</accession>
<dbReference type="RefSeq" id="WP_190474288.1">
    <property type="nucleotide sequence ID" value="NZ_JACJPW010000138.1"/>
</dbReference>
<name>A0A926VKR4_9CYAN</name>
<comment type="caution">
    <text evidence="1">The sequence shown here is derived from an EMBL/GenBank/DDBJ whole genome shotgun (WGS) entry which is preliminary data.</text>
</comment>
<dbReference type="AlphaFoldDB" id="A0A926VKR4"/>
<reference evidence="1" key="2">
    <citation type="submission" date="2020-08" db="EMBL/GenBank/DDBJ databases">
        <authorList>
            <person name="Chen M."/>
            <person name="Teng W."/>
            <person name="Zhao L."/>
            <person name="Hu C."/>
            <person name="Zhou Y."/>
            <person name="Han B."/>
            <person name="Song L."/>
            <person name="Shu W."/>
        </authorList>
    </citation>
    <scope>NUCLEOTIDE SEQUENCE</scope>
    <source>
        <strain evidence="1">FACHB-1375</strain>
    </source>
</reference>
<evidence type="ECO:0000313" key="1">
    <source>
        <dbReference type="EMBL" id="MBD2185717.1"/>
    </source>
</evidence>
<dbReference type="EMBL" id="JACJPW010000138">
    <property type="protein sequence ID" value="MBD2185717.1"/>
    <property type="molecule type" value="Genomic_DNA"/>
</dbReference>
<evidence type="ECO:0000313" key="2">
    <source>
        <dbReference type="Proteomes" id="UP000641646"/>
    </source>
</evidence>
<sequence length="62" mass="6857">MCKNSVKIGKFWHLVLPEGHTEPERKYAGNRQMLHISSVADDRTFGTSVAATTLSGDRSPVK</sequence>
<proteinExistence type="predicted"/>
<dbReference type="Proteomes" id="UP000641646">
    <property type="component" value="Unassembled WGS sequence"/>
</dbReference>
<gene>
    <name evidence="1" type="ORF">H6G03_32435</name>
</gene>